<protein>
    <submittedName>
        <fullName evidence="1">Uncharacterized protein</fullName>
    </submittedName>
</protein>
<dbReference type="Proteomes" id="UP001341840">
    <property type="component" value="Unassembled WGS sequence"/>
</dbReference>
<proteinExistence type="predicted"/>
<name>A0ABU6X2V9_9FABA</name>
<evidence type="ECO:0000313" key="2">
    <source>
        <dbReference type="Proteomes" id="UP001341840"/>
    </source>
</evidence>
<evidence type="ECO:0000313" key="1">
    <source>
        <dbReference type="EMBL" id="MED6191696.1"/>
    </source>
</evidence>
<comment type="caution">
    <text evidence="1">The sequence shown here is derived from an EMBL/GenBank/DDBJ whole genome shotgun (WGS) entry which is preliminary data.</text>
</comment>
<dbReference type="EMBL" id="JASCZI010211454">
    <property type="protein sequence ID" value="MED6191696.1"/>
    <property type="molecule type" value="Genomic_DNA"/>
</dbReference>
<accession>A0ABU6X2V9</accession>
<organism evidence="1 2">
    <name type="scientific">Stylosanthes scabra</name>
    <dbReference type="NCBI Taxonomy" id="79078"/>
    <lineage>
        <taxon>Eukaryota</taxon>
        <taxon>Viridiplantae</taxon>
        <taxon>Streptophyta</taxon>
        <taxon>Embryophyta</taxon>
        <taxon>Tracheophyta</taxon>
        <taxon>Spermatophyta</taxon>
        <taxon>Magnoliopsida</taxon>
        <taxon>eudicotyledons</taxon>
        <taxon>Gunneridae</taxon>
        <taxon>Pentapetalae</taxon>
        <taxon>rosids</taxon>
        <taxon>fabids</taxon>
        <taxon>Fabales</taxon>
        <taxon>Fabaceae</taxon>
        <taxon>Papilionoideae</taxon>
        <taxon>50 kb inversion clade</taxon>
        <taxon>dalbergioids sensu lato</taxon>
        <taxon>Dalbergieae</taxon>
        <taxon>Pterocarpus clade</taxon>
        <taxon>Stylosanthes</taxon>
    </lineage>
</organism>
<sequence length="90" mass="9614">MGSEIPRSGPRHYLGGFCPILVPTEKIPLLRILIRGVLRRDPGDVGNFDPLALGVGPEVATVSKLPSPSSLDTPPATATAWRRRLDGGFI</sequence>
<keyword evidence="2" id="KW-1185">Reference proteome</keyword>
<gene>
    <name evidence="1" type="ORF">PIB30_003041</name>
</gene>
<reference evidence="1 2" key="1">
    <citation type="journal article" date="2023" name="Plants (Basel)">
        <title>Bridging the Gap: Combining Genomics and Transcriptomics Approaches to Understand Stylosanthes scabra, an Orphan Legume from the Brazilian Caatinga.</title>
        <authorList>
            <person name="Ferreira-Neto J.R.C."/>
            <person name="da Silva M.D."/>
            <person name="Binneck E."/>
            <person name="de Melo N.F."/>
            <person name="da Silva R.H."/>
            <person name="de Melo A.L.T.M."/>
            <person name="Pandolfi V."/>
            <person name="Bustamante F.O."/>
            <person name="Brasileiro-Vidal A.C."/>
            <person name="Benko-Iseppon A.M."/>
        </authorList>
    </citation>
    <scope>NUCLEOTIDE SEQUENCE [LARGE SCALE GENOMIC DNA]</scope>
    <source>
        <tissue evidence="1">Leaves</tissue>
    </source>
</reference>